<feature type="transmembrane region" description="Helical" evidence="2">
    <location>
        <begin position="226"/>
        <end position="245"/>
    </location>
</feature>
<feature type="region of interest" description="Disordered" evidence="1">
    <location>
        <begin position="442"/>
        <end position="480"/>
    </location>
</feature>
<feature type="signal peptide" evidence="3">
    <location>
        <begin position="1"/>
        <end position="18"/>
    </location>
</feature>
<dbReference type="Proteomes" id="UP001319200">
    <property type="component" value="Unassembled WGS sequence"/>
</dbReference>
<dbReference type="AlphaFoldDB" id="A0AAP2DIT6"/>
<keyword evidence="6" id="KW-1185">Reference proteome</keyword>
<feature type="chain" id="PRO_5042963416" evidence="3">
    <location>
        <begin position="19"/>
        <end position="480"/>
    </location>
</feature>
<feature type="domain" description="TPM" evidence="4">
    <location>
        <begin position="36"/>
        <end position="156"/>
    </location>
</feature>
<protein>
    <submittedName>
        <fullName evidence="5">TPM domain-containing protein</fullName>
    </submittedName>
</protein>
<organism evidence="5 6">
    <name type="scientific">Chryseosolibacter histidini</name>
    <dbReference type="NCBI Taxonomy" id="2782349"/>
    <lineage>
        <taxon>Bacteria</taxon>
        <taxon>Pseudomonadati</taxon>
        <taxon>Bacteroidota</taxon>
        <taxon>Cytophagia</taxon>
        <taxon>Cytophagales</taxon>
        <taxon>Chryseotaleaceae</taxon>
        <taxon>Chryseosolibacter</taxon>
    </lineage>
</organism>
<keyword evidence="2" id="KW-0812">Transmembrane</keyword>
<accession>A0AAP2DIT6</accession>
<evidence type="ECO:0000313" key="6">
    <source>
        <dbReference type="Proteomes" id="UP001319200"/>
    </source>
</evidence>
<dbReference type="InterPro" id="IPR007621">
    <property type="entry name" value="TPM_dom"/>
</dbReference>
<dbReference type="PANTHER" id="PTHR30373">
    <property type="entry name" value="UPF0603 PROTEIN YGCG"/>
    <property type="match status" value="1"/>
</dbReference>
<proteinExistence type="predicted"/>
<name>A0AAP2DIT6_9BACT</name>
<feature type="compositionally biased region" description="Gly residues" evidence="1">
    <location>
        <begin position="464"/>
        <end position="480"/>
    </location>
</feature>
<feature type="transmembrane region" description="Helical" evidence="2">
    <location>
        <begin position="251"/>
        <end position="268"/>
    </location>
</feature>
<evidence type="ECO:0000313" key="5">
    <source>
        <dbReference type="EMBL" id="MBT1697100.1"/>
    </source>
</evidence>
<dbReference type="Gene3D" id="3.10.310.50">
    <property type="match status" value="1"/>
</dbReference>
<evidence type="ECO:0000259" key="4">
    <source>
        <dbReference type="Pfam" id="PF04536"/>
    </source>
</evidence>
<keyword evidence="2" id="KW-0472">Membrane</keyword>
<feature type="transmembrane region" description="Helical" evidence="2">
    <location>
        <begin position="179"/>
        <end position="200"/>
    </location>
</feature>
<evidence type="ECO:0000256" key="1">
    <source>
        <dbReference type="SAM" id="MobiDB-lite"/>
    </source>
</evidence>
<gene>
    <name evidence="5" type="ORF">KK083_09455</name>
</gene>
<dbReference type="EMBL" id="JAHESF010000007">
    <property type="protein sequence ID" value="MBT1697100.1"/>
    <property type="molecule type" value="Genomic_DNA"/>
</dbReference>
<sequence length="480" mass="54441">MKYLPLLLLLFAAVQLTAQSTVTSIPNQKLINGSYVSNPDHILDESTVAQIDTLLKSLEKKTSVQVAVVAVESIGEADVFEFAQELFTTWGIGNNDNGLLLLLVKDIHTIRFHTGYGVEAMLPDVVCKRIQRDHMLPEFRNGNYSAGMLAGLIQVEKILTDPASAGELKAPEVKELSDWAALITVLVVFLLPVLLVTYIIKASKGRFRDSKRPDETPYPEMRMKRWSWLLEFVGIPILIVTLFGLSTIENPTGWCFVSLYLYFIGTRFHRLRRMKKVINRFLKIQDYYEIVEFLRKQQWYWFFMAVLFPIPFAFYFFYHLARKRIYRNHPRKCKACQGKMNKLNDLAEDEYLSESMKMEETLRSVDYDVWRCEACQSVEMWFYLNRHSKYDPCPKCKTIAYCSAGLRTIRSATYSSSGQGEETHACKFCGYQSKSTYTIPQLERSTPSSSSGSSFGGSSSSSGGSWGGGRSGGGGASSSW</sequence>
<feature type="compositionally biased region" description="Low complexity" evidence="1">
    <location>
        <begin position="448"/>
        <end position="463"/>
    </location>
</feature>
<evidence type="ECO:0000256" key="3">
    <source>
        <dbReference type="SAM" id="SignalP"/>
    </source>
</evidence>
<comment type="caution">
    <text evidence="5">The sequence shown here is derived from an EMBL/GenBank/DDBJ whole genome shotgun (WGS) entry which is preliminary data.</text>
</comment>
<dbReference type="RefSeq" id="WP_254162831.1">
    <property type="nucleotide sequence ID" value="NZ_JAHESF010000007.1"/>
</dbReference>
<reference evidence="5 6" key="1">
    <citation type="submission" date="2021-05" db="EMBL/GenBank/DDBJ databases">
        <title>A Polyphasic approach of four new species of the genus Ohtaekwangia: Ohtaekwangia histidinii sp. nov., Ohtaekwangia cretensis sp. nov., Ohtaekwangia indiensis sp. nov., Ohtaekwangia reichenbachii sp. nov. from diverse environment.</title>
        <authorList>
            <person name="Octaviana S."/>
        </authorList>
    </citation>
    <scope>NUCLEOTIDE SEQUENCE [LARGE SCALE GENOMIC DNA]</scope>
    <source>
        <strain evidence="5 6">PWU4</strain>
    </source>
</reference>
<keyword evidence="2" id="KW-1133">Transmembrane helix</keyword>
<keyword evidence="3" id="KW-0732">Signal</keyword>
<evidence type="ECO:0000256" key="2">
    <source>
        <dbReference type="SAM" id="Phobius"/>
    </source>
</evidence>
<feature type="transmembrane region" description="Helical" evidence="2">
    <location>
        <begin position="299"/>
        <end position="318"/>
    </location>
</feature>
<dbReference type="Pfam" id="PF04536">
    <property type="entry name" value="TPM_phosphatase"/>
    <property type="match status" value="1"/>
</dbReference>
<dbReference type="PANTHER" id="PTHR30373:SF2">
    <property type="entry name" value="UPF0603 PROTEIN YGCG"/>
    <property type="match status" value="1"/>
</dbReference>